<organism evidence="2 3">
    <name type="scientific">Mythimna separata</name>
    <name type="common">Oriental armyworm</name>
    <name type="synonym">Pseudaletia separata</name>
    <dbReference type="NCBI Taxonomy" id="271217"/>
    <lineage>
        <taxon>Eukaryota</taxon>
        <taxon>Metazoa</taxon>
        <taxon>Ecdysozoa</taxon>
        <taxon>Arthropoda</taxon>
        <taxon>Hexapoda</taxon>
        <taxon>Insecta</taxon>
        <taxon>Pterygota</taxon>
        <taxon>Neoptera</taxon>
        <taxon>Endopterygota</taxon>
        <taxon>Lepidoptera</taxon>
        <taxon>Glossata</taxon>
        <taxon>Ditrysia</taxon>
        <taxon>Noctuoidea</taxon>
        <taxon>Noctuidae</taxon>
        <taxon>Noctuinae</taxon>
        <taxon>Hadenini</taxon>
        <taxon>Mythimna</taxon>
    </lineage>
</organism>
<proteinExistence type="predicted"/>
<sequence length="131" mass="15139">MIVSLRILAFLALAVVGLHADQTTPRTHCIQNVIRLECKLILPNASNSSAYRELQWYQRYNDKPDSRIGITPVVPFKTKLMFVLWIENFDEQTDIYAVLNSGEGSKATIPYPIRNINKRKIFSRNKTIFRI</sequence>
<keyword evidence="1" id="KW-0732">Signal</keyword>
<name>A0AAD7Y9T6_MYTSE</name>
<accession>A0AAD7Y9T6</accession>
<comment type="caution">
    <text evidence="2">The sequence shown here is derived from an EMBL/GenBank/DDBJ whole genome shotgun (WGS) entry which is preliminary data.</text>
</comment>
<dbReference type="AlphaFoldDB" id="A0AAD7Y9T6"/>
<feature type="chain" id="PRO_5042186003" evidence="1">
    <location>
        <begin position="21"/>
        <end position="131"/>
    </location>
</feature>
<dbReference type="Proteomes" id="UP001231518">
    <property type="component" value="Chromosome 28"/>
</dbReference>
<gene>
    <name evidence="2" type="ORF">PYW07_011297</name>
</gene>
<keyword evidence="3" id="KW-1185">Reference proteome</keyword>
<evidence type="ECO:0000256" key="1">
    <source>
        <dbReference type="SAM" id="SignalP"/>
    </source>
</evidence>
<protein>
    <submittedName>
        <fullName evidence="2">Uncharacterized protein</fullName>
    </submittedName>
</protein>
<evidence type="ECO:0000313" key="3">
    <source>
        <dbReference type="Proteomes" id="UP001231518"/>
    </source>
</evidence>
<evidence type="ECO:0000313" key="2">
    <source>
        <dbReference type="EMBL" id="KAJ8707620.1"/>
    </source>
</evidence>
<dbReference type="EMBL" id="JARGEI010000027">
    <property type="protein sequence ID" value="KAJ8707620.1"/>
    <property type="molecule type" value="Genomic_DNA"/>
</dbReference>
<reference evidence="2" key="1">
    <citation type="submission" date="2023-03" db="EMBL/GenBank/DDBJ databases">
        <title>Chromosome-level genomes of two armyworms, Mythimna separata and Mythimna loreyi, provide insights into the biosynthesis and reception of sex pheromones.</title>
        <authorList>
            <person name="Zhao H."/>
        </authorList>
    </citation>
    <scope>NUCLEOTIDE SEQUENCE</scope>
    <source>
        <strain evidence="2">BeijingLab</strain>
        <tissue evidence="2">Pupa</tissue>
    </source>
</reference>
<feature type="signal peptide" evidence="1">
    <location>
        <begin position="1"/>
        <end position="20"/>
    </location>
</feature>